<dbReference type="RefSeq" id="WP_097526748.1">
    <property type="nucleotide sequence ID" value="NZ_LODU01000001.1"/>
</dbReference>
<name>A0A2S3YVQ0_9HYPH</name>
<proteinExistence type="predicted"/>
<dbReference type="Proteomes" id="UP000237511">
    <property type="component" value="Unassembled WGS sequence"/>
</dbReference>
<accession>A0A2S3YVQ0</accession>
<comment type="caution">
    <text evidence="1">The sequence shown here is derived from an EMBL/GenBank/DDBJ whole genome shotgun (WGS) entry which is preliminary data.</text>
</comment>
<dbReference type="AlphaFoldDB" id="A0A2S3YVQ0"/>
<evidence type="ECO:0000313" key="1">
    <source>
        <dbReference type="EMBL" id="POH35703.1"/>
    </source>
</evidence>
<protein>
    <submittedName>
        <fullName evidence="1">Uncharacterized protein</fullName>
    </submittedName>
</protein>
<evidence type="ECO:0000313" key="2">
    <source>
        <dbReference type="Proteomes" id="UP000237511"/>
    </source>
</evidence>
<organism evidence="1 2">
    <name type="scientific">Sinorhizobium americanum</name>
    <dbReference type="NCBI Taxonomy" id="194963"/>
    <lineage>
        <taxon>Bacteria</taxon>
        <taxon>Pseudomonadati</taxon>
        <taxon>Pseudomonadota</taxon>
        <taxon>Alphaproteobacteria</taxon>
        <taxon>Hyphomicrobiales</taxon>
        <taxon>Rhizobiaceae</taxon>
        <taxon>Sinorhizobium/Ensifer group</taxon>
        <taxon>Sinorhizobium</taxon>
    </lineage>
</organism>
<reference evidence="1 2" key="1">
    <citation type="journal article" date="2014" name="Syst. Appl. Microbiol.">
        <title>Microsymbionts of Phaseolus vulgaris in acid and alkaline soils of Mexico.</title>
        <authorList>
            <person name="Verastegui-Valdes M.M."/>
            <person name="Zhang Y.J."/>
            <person name="Rivera-Orduna F.N."/>
            <person name="Cheng H.P."/>
            <person name="Sui X.H."/>
            <person name="Wang E.T."/>
        </authorList>
    </citation>
    <scope>NUCLEOTIDE SEQUENCE [LARGE SCALE GENOMIC DNA]</scope>
    <source>
        <strain evidence="1 2">FG01</strain>
    </source>
</reference>
<sequence>MASVGKIRLGPGHDDVVVIIDNGSPPLHVDLFTELADEEGIVRISFAALTQDGEGQKKADVVARLRMTKELAWALCRAIKELDKPSGGLRRP</sequence>
<gene>
    <name evidence="1" type="ORF">ATY31_00240</name>
</gene>
<dbReference type="EMBL" id="LODU01000001">
    <property type="protein sequence ID" value="POH35703.1"/>
    <property type="molecule type" value="Genomic_DNA"/>
</dbReference>